<protein>
    <submittedName>
        <fullName evidence="1">Uncharacterized protein</fullName>
    </submittedName>
</protein>
<gene>
    <name evidence="1" type="ORF">Tco_0706448</name>
</gene>
<name>A0ABQ4Y8D4_9ASTR</name>
<evidence type="ECO:0000313" key="2">
    <source>
        <dbReference type="Proteomes" id="UP001151760"/>
    </source>
</evidence>
<sequence length="83" mass="9230">MVAWFLRLEDVLSWLLVKGKRDAITVDINAIAFFRQSIGSSPGRNDGTARPESIEAGMHFGIVVDDELLHKVVIMVKESAFVD</sequence>
<accession>A0ABQ4Y8D4</accession>
<proteinExistence type="predicted"/>
<reference evidence="1" key="2">
    <citation type="submission" date="2022-01" db="EMBL/GenBank/DDBJ databases">
        <authorList>
            <person name="Yamashiro T."/>
            <person name="Shiraishi A."/>
            <person name="Satake H."/>
            <person name="Nakayama K."/>
        </authorList>
    </citation>
    <scope>NUCLEOTIDE SEQUENCE</scope>
</reference>
<comment type="caution">
    <text evidence="1">The sequence shown here is derived from an EMBL/GenBank/DDBJ whole genome shotgun (WGS) entry which is preliminary data.</text>
</comment>
<keyword evidence="2" id="KW-1185">Reference proteome</keyword>
<organism evidence="1 2">
    <name type="scientific">Tanacetum coccineum</name>
    <dbReference type="NCBI Taxonomy" id="301880"/>
    <lineage>
        <taxon>Eukaryota</taxon>
        <taxon>Viridiplantae</taxon>
        <taxon>Streptophyta</taxon>
        <taxon>Embryophyta</taxon>
        <taxon>Tracheophyta</taxon>
        <taxon>Spermatophyta</taxon>
        <taxon>Magnoliopsida</taxon>
        <taxon>eudicotyledons</taxon>
        <taxon>Gunneridae</taxon>
        <taxon>Pentapetalae</taxon>
        <taxon>asterids</taxon>
        <taxon>campanulids</taxon>
        <taxon>Asterales</taxon>
        <taxon>Asteraceae</taxon>
        <taxon>Asteroideae</taxon>
        <taxon>Anthemideae</taxon>
        <taxon>Anthemidinae</taxon>
        <taxon>Tanacetum</taxon>
    </lineage>
</organism>
<dbReference type="Proteomes" id="UP001151760">
    <property type="component" value="Unassembled WGS sequence"/>
</dbReference>
<evidence type="ECO:0000313" key="1">
    <source>
        <dbReference type="EMBL" id="GJS73607.1"/>
    </source>
</evidence>
<reference evidence="1" key="1">
    <citation type="journal article" date="2022" name="Int. J. Mol. Sci.">
        <title>Draft Genome of Tanacetum Coccineum: Genomic Comparison of Closely Related Tanacetum-Family Plants.</title>
        <authorList>
            <person name="Yamashiro T."/>
            <person name="Shiraishi A."/>
            <person name="Nakayama K."/>
            <person name="Satake H."/>
        </authorList>
    </citation>
    <scope>NUCLEOTIDE SEQUENCE</scope>
</reference>
<dbReference type="EMBL" id="BQNB010010166">
    <property type="protein sequence ID" value="GJS73607.1"/>
    <property type="molecule type" value="Genomic_DNA"/>
</dbReference>